<dbReference type="PROSITE" id="PS51192">
    <property type="entry name" value="HELICASE_ATP_BIND_1"/>
    <property type="match status" value="1"/>
</dbReference>
<dbReference type="InterPro" id="IPR014001">
    <property type="entry name" value="Helicase_ATP-bd"/>
</dbReference>
<dbReference type="Proteomes" id="UP001220010">
    <property type="component" value="Unassembled WGS sequence"/>
</dbReference>
<dbReference type="NCBIfam" id="TIGR03158">
    <property type="entry name" value="cas3_cyano"/>
    <property type="match status" value="1"/>
</dbReference>
<dbReference type="PANTHER" id="PTHR47962">
    <property type="entry name" value="ATP-DEPENDENT HELICASE LHR-RELATED-RELATED"/>
    <property type="match status" value="1"/>
</dbReference>
<dbReference type="InterPro" id="IPR011545">
    <property type="entry name" value="DEAD/DEAH_box_helicase_dom"/>
</dbReference>
<dbReference type="Pfam" id="PF00270">
    <property type="entry name" value="DEAD"/>
    <property type="match status" value="1"/>
</dbReference>
<comment type="caution">
    <text evidence="2">The sequence shown here is derived from an EMBL/GenBank/DDBJ whole genome shotgun (WGS) entry which is preliminary data.</text>
</comment>
<dbReference type="SUPFAM" id="SSF52540">
    <property type="entry name" value="P-loop containing nucleoside triphosphate hydrolases"/>
    <property type="match status" value="1"/>
</dbReference>
<keyword evidence="3" id="KW-1185">Reference proteome</keyword>
<sequence length="709" mass="81410">MSSTGSSDEKSVADHFFLSLDGLRLECLDQDYCGDIKPFKHQVSTERLIKDEDCKSIFLFNHSPTGSGKTLSWLKPVLDEKMKVLAVYPTNALVIDQEKQVNESIKKYGYNPRDYHVQAVTSDLLEEERELYPDEVGLRKGQLLNRVIQKGKRRGLILLTNPDILTLALKGAYRDHNLREAVRSVDMIVVDEFHLASVKQSDMLLFMMNEIEDDVRSRLSKFLFLSATPNKKIVERARKAGLNVEVLNDTSTPLSSSEGRAVLPKLNLEVRSGSIYKTYELIKEDLDYFIDFCKRPCHGRKAKTVFIVDGIYEVDEIFKCLSDKLGGFNFQVERVDGLHPATPDKLSDFDVLVSNSSVEVGIDFNVDRLVFTGYSKSSLLQRIGRLRNKPPLEVCDAKCFVPETVFDHLKGQGGSLTREELVRHLGRVMDSEIDLSMYSKTYSPLEAFLYLSSRIRGDVWRDESGRDHREKGMPESIQGEEWVRTLAILEKHFLDEKIDGQKWEYFQYESSRLKKGLTSYRGDSLQALMFDKTDSQLKLYDLMYLLRRGKVEFMSPQKFARRLRDGVGPGYEKTLKPRYEARRPFAAGFCWYCGTLEEPRKVLFKGESPAHYKGMMFNSVDHARKPRMISGFAVETEPNIPSLSSLNETLSEHEIFARLVDQNSFSLKAKFNLGDFFYLYPYSGMRSVCFGHNALYIDCLIKEEHARRR</sequence>
<evidence type="ECO:0000259" key="1">
    <source>
        <dbReference type="PROSITE" id="PS51192"/>
    </source>
</evidence>
<organism evidence="2 3">
    <name type="scientific">Candidatus Methanocrinis natronophilus</name>
    <dbReference type="NCBI Taxonomy" id="3033396"/>
    <lineage>
        <taxon>Archaea</taxon>
        <taxon>Methanobacteriati</taxon>
        <taxon>Methanobacteriota</taxon>
        <taxon>Stenosarchaea group</taxon>
        <taxon>Methanomicrobia</taxon>
        <taxon>Methanotrichales</taxon>
        <taxon>Methanotrichaceae</taxon>
        <taxon>Methanocrinis</taxon>
    </lineage>
</organism>
<evidence type="ECO:0000313" key="3">
    <source>
        <dbReference type="Proteomes" id="UP001220010"/>
    </source>
</evidence>
<protein>
    <submittedName>
        <fullName evidence="2">Type I-D CRISPR-associated helicase Cas3</fullName>
    </submittedName>
</protein>
<dbReference type="RefSeq" id="WP_316965911.1">
    <property type="nucleotide sequence ID" value="NZ_JARFPK010000008.1"/>
</dbReference>
<name>A0ABT5X644_9EURY</name>
<gene>
    <name evidence="2" type="primary">cas3</name>
    <name evidence="2" type="ORF">P0O15_03045</name>
</gene>
<dbReference type="Gene3D" id="3.40.50.300">
    <property type="entry name" value="P-loop containing nucleotide triphosphate hydrolases"/>
    <property type="match status" value="1"/>
</dbReference>
<dbReference type="InterPro" id="IPR017575">
    <property type="entry name" value="CRISPR-assoc_helicase_Cas3"/>
</dbReference>
<dbReference type="InterPro" id="IPR052511">
    <property type="entry name" value="ATP-dep_Helicase"/>
</dbReference>
<reference evidence="2 3" key="1">
    <citation type="submission" date="2023-03" db="EMBL/GenBank/DDBJ databases">
        <title>WGS of Methanotrichaceae archaeon Mx.</title>
        <authorList>
            <person name="Sorokin D.Y."/>
            <person name="Merkel A.Y."/>
        </authorList>
    </citation>
    <scope>NUCLEOTIDE SEQUENCE [LARGE SCALE GENOMIC DNA]</scope>
    <source>
        <strain evidence="2 3">Mx</strain>
    </source>
</reference>
<feature type="domain" description="Helicase ATP-binding" evidence="1">
    <location>
        <begin position="62"/>
        <end position="247"/>
    </location>
</feature>
<dbReference type="InterPro" id="IPR027417">
    <property type="entry name" value="P-loop_NTPase"/>
</dbReference>
<evidence type="ECO:0000313" key="2">
    <source>
        <dbReference type="EMBL" id="MDF0590155.1"/>
    </source>
</evidence>
<dbReference type="SMART" id="SM00487">
    <property type="entry name" value="DEXDc"/>
    <property type="match status" value="1"/>
</dbReference>
<proteinExistence type="predicted"/>
<dbReference type="PANTHER" id="PTHR47962:SF5">
    <property type="entry name" value="ATP-DEPENDENT HELICASE LHR-RELATED"/>
    <property type="match status" value="1"/>
</dbReference>
<accession>A0ABT5X644</accession>
<dbReference type="EMBL" id="JARFPK010000008">
    <property type="protein sequence ID" value="MDF0590155.1"/>
    <property type="molecule type" value="Genomic_DNA"/>
</dbReference>